<dbReference type="AlphaFoldDB" id="A0A1H7VJV5"/>
<evidence type="ECO:0000313" key="2">
    <source>
        <dbReference type="EMBL" id="SEM09135.1"/>
    </source>
</evidence>
<organism evidence="2 3">
    <name type="scientific">Streptacidiphilus jiangxiensis</name>
    <dbReference type="NCBI Taxonomy" id="235985"/>
    <lineage>
        <taxon>Bacteria</taxon>
        <taxon>Bacillati</taxon>
        <taxon>Actinomycetota</taxon>
        <taxon>Actinomycetes</taxon>
        <taxon>Kitasatosporales</taxon>
        <taxon>Streptomycetaceae</taxon>
        <taxon>Streptacidiphilus</taxon>
    </lineage>
</organism>
<sequence length="265" mass="27115">MSMTTAPRFPDLLVGERTKFTSLRSTWWCLGVLTVLGVGFNALVPALMSGSWNTMDPATRARFRGDTLGLVLQPGAEWAQIAACVLGALLFASEFSTGMIRSTVLASPRRTPVLAAKAAVFAAVLFALGVLIAVPSLLLGSALVSAHATLALGSPTTLRAVLGFGLYLALTGVLALSLGALVRHTAAAVATVLAIQFVLPAALAFLPGSAGSHIAQALPSAGDVMLGSGHDASSVYSPLQGLLILAAWTAVAYAAAHVSLTKRNV</sequence>
<gene>
    <name evidence="2" type="ORF">SAMN05414137_11869</name>
</gene>
<keyword evidence="3" id="KW-1185">Reference proteome</keyword>
<evidence type="ECO:0000313" key="3">
    <source>
        <dbReference type="Proteomes" id="UP000183015"/>
    </source>
</evidence>
<dbReference type="Proteomes" id="UP000183015">
    <property type="component" value="Unassembled WGS sequence"/>
</dbReference>
<feature type="transmembrane region" description="Helical" evidence="1">
    <location>
        <begin position="118"/>
        <end position="140"/>
    </location>
</feature>
<proteinExistence type="predicted"/>
<keyword evidence="1" id="KW-0812">Transmembrane</keyword>
<feature type="transmembrane region" description="Helical" evidence="1">
    <location>
        <begin position="235"/>
        <end position="256"/>
    </location>
</feature>
<dbReference type="eggNOG" id="COG1277">
    <property type="taxonomic scope" value="Bacteria"/>
</dbReference>
<dbReference type="EMBL" id="FOAZ01000018">
    <property type="protein sequence ID" value="SEM09135.1"/>
    <property type="molecule type" value="Genomic_DNA"/>
</dbReference>
<feature type="transmembrane region" description="Helical" evidence="1">
    <location>
        <begin position="189"/>
        <end position="215"/>
    </location>
</feature>
<keyword evidence="1" id="KW-0472">Membrane</keyword>
<dbReference type="OrthoDB" id="3297477at2"/>
<name>A0A1H7VJV5_STRJI</name>
<feature type="transmembrane region" description="Helical" evidence="1">
    <location>
        <begin position="160"/>
        <end position="182"/>
    </location>
</feature>
<feature type="transmembrane region" description="Helical" evidence="1">
    <location>
        <begin position="27"/>
        <end position="48"/>
    </location>
</feature>
<evidence type="ECO:0000256" key="1">
    <source>
        <dbReference type="SAM" id="Phobius"/>
    </source>
</evidence>
<feature type="transmembrane region" description="Helical" evidence="1">
    <location>
        <begin position="78"/>
        <end position="97"/>
    </location>
</feature>
<evidence type="ECO:0008006" key="4">
    <source>
        <dbReference type="Google" id="ProtNLM"/>
    </source>
</evidence>
<dbReference type="STRING" id="235985.SAMN05414137_11869"/>
<reference evidence="3" key="1">
    <citation type="submission" date="2016-10" db="EMBL/GenBank/DDBJ databases">
        <authorList>
            <person name="Varghese N."/>
        </authorList>
    </citation>
    <scope>NUCLEOTIDE SEQUENCE [LARGE SCALE GENOMIC DNA]</scope>
    <source>
        <strain evidence="3">DSM 45096 / BCRC 16803 / CGMCC 4.1857 / CIP 109030 / JCM 12277 / KCTC 19219 / NBRC 100920 / 33214</strain>
    </source>
</reference>
<accession>A0A1H7VJV5</accession>
<protein>
    <recommendedName>
        <fullName evidence="4">ABC-2 family transporter protein</fullName>
    </recommendedName>
</protein>
<keyword evidence="1" id="KW-1133">Transmembrane helix</keyword>
<dbReference type="RefSeq" id="WP_042446047.1">
    <property type="nucleotide sequence ID" value="NZ_BBPN01000010.1"/>
</dbReference>